<evidence type="ECO:0000313" key="1">
    <source>
        <dbReference type="EMBL" id="KDQ08702.1"/>
    </source>
</evidence>
<evidence type="ECO:0008006" key="3">
    <source>
        <dbReference type="Google" id="ProtNLM"/>
    </source>
</evidence>
<evidence type="ECO:0000313" key="2">
    <source>
        <dbReference type="Proteomes" id="UP000027195"/>
    </source>
</evidence>
<name>A0A067MA16_BOTB1</name>
<dbReference type="InParanoid" id="A0A067MA16"/>
<dbReference type="EMBL" id="KL198087">
    <property type="protein sequence ID" value="KDQ08702.1"/>
    <property type="molecule type" value="Genomic_DNA"/>
</dbReference>
<sequence length="105" mass="11426">MLLSSQIHHFCSALPQTLPLSFAPVHNSTSVSGQTLGHQQHGVLEANRLTRVLLENVAREMQCVWPECTFRAASWALLNKHVVQTHCVTPAAVLRNVSSASSIGT</sequence>
<gene>
    <name evidence="1" type="ORF">BOTBODRAFT_559971</name>
</gene>
<accession>A0A067MA16</accession>
<organism evidence="1 2">
    <name type="scientific">Botryobasidium botryosum (strain FD-172 SS1)</name>
    <dbReference type="NCBI Taxonomy" id="930990"/>
    <lineage>
        <taxon>Eukaryota</taxon>
        <taxon>Fungi</taxon>
        <taxon>Dikarya</taxon>
        <taxon>Basidiomycota</taxon>
        <taxon>Agaricomycotina</taxon>
        <taxon>Agaricomycetes</taxon>
        <taxon>Cantharellales</taxon>
        <taxon>Botryobasidiaceae</taxon>
        <taxon>Botryobasidium</taxon>
    </lineage>
</organism>
<proteinExistence type="predicted"/>
<reference evidence="2" key="1">
    <citation type="journal article" date="2014" name="Proc. Natl. Acad. Sci. U.S.A.">
        <title>Extensive sampling of basidiomycete genomes demonstrates inadequacy of the white-rot/brown-rot paradigm for wood decay fungi.</title>
        <authorList>
            <person name="Riley R."/>
            <person name="Salamov A.A."/>
            <person name="Brown D.W."/>
            <person name="Nagy L.G."/>
            <person name="Floudas D."/>
            <person name="Held B.W."/>
            <person name="Levasseur A."/>
            <person name="Lombard V."/>
            <person name="Morin E."/>
            <person name="Otillar R."/>
            <person name="Lindquist E.A."/>
            <person name="Sun H."/>
            <person name="LaButti K.M."/>
            <person name="Schmutz J."/>
            <person name="Jabbour D."/>
            <person name="Luo H."/>
            <person name="Baker S.E."/>
            <person name="Pisabarro A.G."/>
            <person name="Walton J.D."/>
            <person name="Blanchette R.A."/>
            <person name="Henrissat B."/>
            <person name="Martin F."/>
            <person name="Cullen D."/>
            <person name="Hibbett D.S."/>
            <person name="Grigoriev I.V."/>
        </authorList>
    </citation>
    <scope>NUCLEOTIDE SEQUENCE [LARGE SCALE GENOMIC DNA]</scope>
    <source>
        <strain evidence="2">FD-172 SS1</strain>
    </source>
</reference>
<keyword evidence="2" id="KW-1185">Reference proteome</keyword>
<dbReference type="Proteomes" id="UP000027195">
    <property type="component" value="Unassembled WGS sequence"/>
</dbReference>
<dbReference type="AlphaFoldDB" id="A0A067MA16"/>
<dbReference type="HOGENOM" id="CLU_2236178_0_0_1"/>
<protein>
    <recommendedName>
        <fullName evidence="3">C2H2-type domain-containing protein</fullName>
    </recommendedName>
</protein>